<dbReference type="AlphaFoldDB" id="A0A2H3NZB3"/>
<dbReference type="Pfam" id="PF00534">
    <property type="entry name" value="Glycos_transf_1"/>
    <property type="match status" value="1"/>
</dbReference>
<keyword evidence="4" id="KW-1185">Reference proteome</keyword>
<evidence type="ECO:0000259" key="2">
    <source>
        <dbReference type="Pfam" id="PF13579"/>
    </source>
</evidence>
<accession>A0A2H3NZB3</accession>
<dbReference type="OrthoDB" id="9811902at2"/>
<protein>
    <submittedName>
        <fullName evidence="3">Glycosyltransferase WbuB</fullName>
    </submittedName>
</protein>
<evidence type="ECO:0000259" key="1">
    <source>
        <dbReference type="Pfam" id="PF00534"/>
    </source>
</evidence>
<dbReference type="Gene3D" id="3.40.50.2000">
    <property type="entry name" value="Glycogen Phosphorylase B"/>
    <property type="match status" value="2"/>
</dbReference>
<evidence type="ECO:0000313" key="3">
    <source>
        <dbReference type="EMBL" id="PEN08353.1"/>
    </source>
</evidence>
<dbReference type="GO" id="GO:0016758">
    <property type="term" value="F:hexosyltransferase activity"/>
    <property type="evidence" value="ECO:0007669"/>
    <property type="project" value="TreeGrafter"/>
</dbReference>
<dbReference type="InterPro" id="IPR050194">
    <property type="entry name" value="Glycosyltransferase_grp1"/>
</dbReference>
<comment type="caution">
    <text evidence="3">The sequence shown here is derived from an EMBL/GenBank/DDBJ whole genome shotgun (WGS) entry which is preliminary data.</text>
</comment>
<gene>
    <name evidence="3" type="ORF">CRI93_04355</name>
</gene>
<evidence type="ECO:0000313" key="4">
    <source>
        <dbReference type="Proteomes" id="UP000221024"/>
    </source>
</evidence>
<feature type="domain" description="Glycosyl transferase family 1" evidence="1">
    <location>
        <begin position="208"/>
        <end position="378"/>
    </location>
</feature>
<name>A0A2H3NZB3_9BACT</name>
<dbReference type="PANTHER" id="PTHR45947">
    <property type="entry name" value="SULFOQUINOVOSYL TRANSFERASE SQD2"/>
    <property type="match status" value="1"/>
</dbReference>
<sequence>MDTQSPHVLFTNRVYPPNTGATGAILAELAERLVTRGWNVTVVAGPAEDAPPSAYRNGVRVERVSALKFTRASTWRRGLAYASLYPAFVARALRLPRPDVIVSKTDPPLQLVVSALLSRIWNVPAVHWAQDVYPEVAEELGVISKNGWLAGGLRRVSTAALHQHARVVTVGRCMQQRIVARGYPEQRTRVVPNWPPESVHPVPHHENTFRAEHGLEDAFVVMYSGNMGLAHPFDAVLKAATYLHDTVPHAVLALVGEGPRKAELQARVRERELDNVRFFPYQPFETLAHSLSAADVHLVTMQPKLEGLVVPSKLYGVLAAGRPALFLGPAGSEAARVLRDHDCGAVLPQPTGRALARELETWYADAERRTAAGNRARAVVADAASEAASAFERTLHTCIRSRTAAVT</sequence>
<dbReference type="InterPro" id="IPR001296">
    <property type="entry name" value="Glyco_trans_1"/>
</dbReference>
<proteinExistence type="predicted"/>
<dbReference type="RefSeq" id="WP_098061392.1">
    <property type="nucleotide sequence ID" value="NZ_PDEP01000003.1"/>
</dbReference>
<dbReference type="Pfam" id="PF13579">
    <property type="entry name" value="Glyco_trans_4_4"/>
    <property type="match status" value="1"/>
</dbReference>
<dbReference type="InterPro" id="IPR028098">
    <property type="entry name" value="Glyco_trans_4-like_N"/>
</dbReference>
<dbReference type="SUPFAM" id="SSF53756">
    <property type="entry name" value="UDP-Glycosyltransferase/glycogen phosphorylase"/>
    <property type="match status" value="1"/>
</dbReference>
<dbReference type="Proteomes" id="UP000221024">
    <property type="component" value="Unassembled WGS sequence"/>
</dbReference>
<reference evidence="3 4" key="1">
    <citation type="submission" date="2017-10" db="EMBL/GenBank/DDBJ databases">
        <title>Draft genome of Longimonas halophila.</title>
        <authorList>
            <person name="Goh K.M."/>
            <person name="Shamsir M.S."/>
            <person name="Lim S.W."/>
        </authorList>
    </citation>
    <scope>NUCLEOTIDE SEQUENCE [LARGE SCALE GENOMIC DNA]</scope>
    <source>
        <strain evidence="3 4">KCTC 42399</strain>
    </source>
</reference>
<keyword evidence="3" id="KW-0808">Transferase</keyword>
<dbReference type="PANTHER" id="PTHR45947:SF3">
    <property type="entry name" value="SULFOQUINOVOSYL TRANSFERASE SQD2"/>
    <property type="match status" value="1"/>
</dbReference>
<feature type="domain" description="Glycosyltransferase subfamily 4-like N-terminal" evidence="2">
    <location>
        <begin position="22"/>
        <end position="194"/>
    </location>
</feature>
<dbReference type="CDD" id="cd03794">
    <property type="entry name" value="GT4_WbuB-like"/>
    <property type="match status" value="1"/>
</dbReference>
<organism evidence="3 4">
    <name type="scientific">Longimonas halophila</name>
    <dbReference type="NCBI Taxonomy" id="1469170"/>
    <lineage>
        <taxon>Bacteria</taxon>
        <taxon>Pseudomonadati</taxon>
        <taxon>Rhodothermota</taxon>
        <taxon>Rhodothermia</taxon>
        <taxon>Rhodothermales</taxon>
        <taxon>Salisaetaceae</taxon>
        <taxon>Longimonas</taxon>
    </lineage>
</organism>
<dbReference type="EMBL" id="PDEP01000003">
    <property type="protein sequence ID" value="PEN08353.1"/>
    <property type="molecule type" value="Genomic_DNA"/>
</dbReference>